<evidence type="ECO:0000259" key="1">
    <source>
        <dbReference type="Pfam" id="PF00501"/>
    </source>
</evidence>
<dbReference type="Gene3D" id="3.30.300.30">
    <property type="match status" value="1"/>
</dbReference>
<dbReference type="PANTHER" id="PTHR43767:SF1">
    <property type="entry name" value="NONRIBOSOMAL PEPTIDE SYNTHASE PES1 (EUROFUNG)-RELATED"/>
    <property type="match status" value="1"/>
</dbReference>
<dbReference type="Pfam" id="PF00501">
    <property type="entry name" value="AMP-binding"/>
    <property type="match status" value="1"/>
</dbReference>
<comment type="caution">
    <text evidence="3">The sequence shown here is derived from an EMBL/GenBank/DDBJ whole genome shotgun (WGS) entry which is preliminary data.</text>
</comment>
<dbReference type="GO" id="GO:0016878">
    <property type="term" value="F:acid-thiol ligase activity"/>
    <property type="evidence" value="ECO:0007669"/>
    <property type="project" value="UniProtKB-ARBA"/>
</dbReference>
<evidence type="ECO:0000313" key="4">
    <source>
        <dbReference type="Proteomes" id="UP000305238"/>
    </source>
</evidence>
<evidence type="ECO:0000259" key="2">
    <source>
        <dbReference type="Pfam" id="PF13193"/>
    </source>
</evidence>
<proteinExistence type="predicted"/>
<dbReference type="AlphaFoldDB" id="A0A5S4GXF2"/>
<dbReference type="Gene3D" id="3.40.50.980">
    <property type="match status" value="1"/>
</dbReference>
<protein>
    <recommendedName>
        <fullName evidence="5">Long-chain fatty acid--CoA ligase</fullName>
    </recommendedName>
</protein>
<dbReference type="OrthoDB" id="9803968at2"/>
<keyword evidence="4" id="KW-1185">Reference proteome</keyword>
<dbReference type="Pfam" id="PF13193">
    <property type="entry name" value="AMP-binding_C"/>
    <property type="match status" value="1"/>
</dbReference>
<organism evidence="3 4">
    <name type="scientific">Actinomadura geliboluensis</name>
    <dbReference type="NCBI Taxonomy" id="882440"/>
    <lineage>
        <taxon>Bacteria</taxon>
        <taxon>Bacillati</taxon>
        <taxon>Actinomycetota</taxon>
        <taxon>Actinomycetes</taxon>
        <taxon>Streptosporangiales</taxon>
        <taxon>Thermomonosporaceae</taxon>
        <taxon>Actinomadura</taxon>
    </lineage>
</organism>
<dbReference type="Proteomes" id="UP000305238">
    <property type="component" value="Unassembled WGS sequence"/>
</dbReference>
<dbReference type="SUPFAM" id="SSF56801">
    <property type="entry name" value="Acetyl-CoA synthetase-like"/>
    <property type="match status" value="2"/>
</dbReference>
<dbReference type="InterPro" id="IPR050237">
    <property type="entry name" value="ATP-dep_AMP-bd_enzyme"/>
</dbReference>
<dbReference type="InterPro" id="IPR045851">
    <property type="entry name" value="AMP-bd_C_sf"/>
</dbReference>
<evidence type="ECO:0000313" key="3">
    <source>
        <dbReference type="EMBL" id="TMR37675.1"/>
    </source>
</evidence>
<dbReference type="InterPro" id="IPR025110">
    <property type="entry name" value="AMP-bd_C"/>
</dbReference>
<reference evidence="3 4" key="1">
    <citation type="submission" date="2019-05" db="EMBL/GenBank/DDBJ databases">
        <title>Draft genome sequence of Actinomadura geliboluensis A8036.</title>
        <authorList>
            <person name="Saricaoglu S."/>
            <person name="Isik K."/>
        </authorList>
    </citation>
    <scope>NUCLEOTIDE SEQUENCE [LARGE SCALE GENOMIC DNA]</scope>
    <source>
        <strain evidence="3 4">A8036</strain>
    </source>
</reference>
<gene>
    <name evidence="3" type="ORF">ETD96_18085</name>
</gene>
<accession>A0A5S4GXF2</accession>
<dbReference type="InterPro" id="IPR000873">
    <property type="entry name" value="AMP-dep_synth/lig_dom"/>
</dbReference>
<dbReference type="EMBL" id="VCKZ01000121">
    <property type="protein sequence ID" value="TMR37675.1"/>
    <property type="molecule type" value="Genomic_DNA"/>
</dbReference>
<sequence>MLPSPATRSYTACQGIPGRPLTWPGGAGRQVDIDISLNPEDGTMAGRLGSTGTGVTGLGIAVGEFLPLSARRHPDRACFRFPDGSAHSFALTNARVNRLASALRAEGVRRGDRLAVFALDSHRYMEIVLACRKLGAATEAGLQTTLTPEDHRWALAERPELLHSCGRPSIGVALRIVDADLRDVPRGEVVRAFVTAATGHRPAAEELLAHCRARLASHKVPREFVVLDAMPVNASGKILKRELRRWTPSSAST</sequence>
<name>A0A5S4GXF2_9ACTN</name>
<evidence type="ECO:0008006" key="5">
    <source>
        <dbReference type="Google" id="ProtNLM"/>
    </source>
</evidence>
<feature type="domain" description="AMP-dependent synthetase/ligase" evidence="1">
    <location>
        <begin position="69"/>
        <end position="156"/>
    </location>
</feature>
<dbReference type="PANTHER" id="PTHR43767">
    <property type="entry name" value="LONG-CHAIN-FATTY-ACID--COA LIGASE"/>
    <property type="match status" value="1"/>
</dbReference>
<feature type="domain" description="AMP-binding enzyme C-terminal" evidence="2">
    <location>
        <begin position="186"/>
        <end position="237"/>
    </location>
</feature>